<dbReference type="Proteomes" id="UP000547614">
    <property type="component" value="Unassembled WGS sequence"/>
</dbReference>
<organism evidence="1 2">
    <name type="scientific">Halomonas cerina</name>
    <dbReference type="NCBI Taxonomy" id="447424"/>
    <lineage>
        <taxon>Bacteria</taxon>
        <taxon>Pseudomonadati</taxon>
        <taxon>Pseudomonadota</taxon>
        <taxon>Gammaproteobacteria</taxon>
        <taxon>Oceanospirillales</taxon>
        <taxon>Halomonadaceae</taxon>
        <taxon>Halomonas</taxon>
    </lineage>
</organism>
<gene>
    <name evidence="1" type="ORF">FHR94_000418</name>
</gene>
<evidence type="ECO:0000313" key="1">
    <source>
        <dbReference type="EMBL" id="MBB3189196.1"/>
    </source>
</evidence>
<evidence type="ECO:0000313" key="2">
    <source>
        <dbReference type="Proteomes" id="UP000547614"/>
    </source>
</evidence>
<dbReference type="EMBL" id="JACHXP010000002">
    <property type="protein sequence ID" value="MBB3189196.1"/>
    <property type="molecule type" value="Genomic_DNA"/>
</dbReference>
<dbReference type="RefSeq" id="WP_183323965.1">
    <property type="nucleotide sequence ID" value="NZ_JACHXP010000002.1"/>
</dbReference>
<accession>A0A839V9G8</accession>
<comment type="caution">
    <text evidence="1">The sequence shown here is derived from an EMBL/GenBank/DDBJ whole genome shotgun (WGS) entry which is preliminary data.</text>
</comment>
<sequence length="71" mass="8026">MTELTSTQAYWLGHLFHASSRQLPLSEYAEEQGLELAALLAWEQRLVVQGVSVPPRHRPKRFVAVAVEVAR</sequence>
<keyword evidence="2" id="KW-1185">Reference proteome</keyword>
<proteinExistence type="predicted"/>
<name>A0A839V9G8_9GAMM</name>
<dbReference type="AlphaFoldDB" id="A0A839V9G8"/>
<reference evidence="1 2" key="1">
    <citation type="submission" date="2020-08" db="EMBL/GenBank/DDBJ databases">
        <title>Genomic Encyclopedia of Type Strains, Phase III (KMG-III): the genomes of soil and plant-associated and newly described type strains.</title>
        <authorList>
            <person name="Whitman W."/>
        </authorList>
    </citation>
    <scope>NUCLEOTIDE SEQUENCE [LARGE SCALE GENOMIC DNA]</scope>
    <source>
        <strain evidence="1 2">CECT 7282</strain>
    </source>
</reference>
<protein>
    <submittedName>
        <fullName evidence="1">Uncharacterized protein</fullName>
    </submittedName>
</protein>